<dbReference type="EMBL" id="BSNS01000007">
    <property type="protein sequence ID" value="GLQ53965.1"/>
    <property type="molecule type" value="Genomic_DNA"/>
</dbReference>
<dbReference type="Pfam" id="PF26343">
    <property type="entry name" value="VapC50_C"/>
    <property type="match status" value="1"/>
</dbReference>
<organism evidence="3 4">
    <name type="scientific">Devosia nitrariae</name>
    <dbReference type="NCBI Taxonomy" id="2071872"/>
    <lineage>
        <taxon>Bacteria</taxon>
        <taxon>Pseudomonadati</taxon>
        <taxon>Pseudomonadota</taxon>
        <taxon>Alphaproteobacteria</taxon>
        <taxon>Hyphomicrobiales</taxon>
        <taxon>Devosiaceae</taxon>
        <taxon>Devosia</taxon>
    </lineage>
</organism>
<protein>
    <submittedName>
        <fullName evidence="3">PIN domain-containing protein</fullName>
    </submittedName>
</protein>
<comment type="caution">
    <text evidence="3">The sequence shown here is derived from an EMBL/GenBank/DDBJ whole genome shotgun (WGS) entry which is preliminary data.</text>
</comment>
<dbReference type="Proteomes" id="UP001156691">
    <property type="component" value="Unassembled WGS sequence"/>
</dbReference>
<reference evidence="4" key="1">
    <citation type="journal article" date="2019" name="Int. J. Syst. Evol. Microbiol.">
        <title>The Global Catalogue of Microorganisms (GCM) 10K type strain sequencing project: providing services to taxonomists for standard genome sequencing and annotation.</title>
        <authorList>
            <consortium name="The Broad Institute Genomics Platform"/>
            <consortium name="The Broad Institute Genome Sequencing Center for Infectious Disease"/>
            <person name="Wu L."/>
            <person name="Ma J."/>
        </authorList>
    </citation>
    <scope>NUCLEOTIDE SEQUENCE [LARGE SCALE GENOMIC DNA]</scope>
    <source>
        <strain evidence="4">NBRC 112416</strain>
    </source>
</reference>
<evidence type="ECO:0000259" key="2">
    <source>
        <dbReference type="Pfam" id="PF26343"/>
    </source>
</evidence>
<sequence length="178" mass="20131">MPYPAPLRDILMELAGTGLFRAKWSARIHDEWTRNLLVNRQDLNPEKLARTVELMNDAVPDCLVEGYEDMIEGLVLPDPDDRHVLAAAIHSSCDAIITMNLQDFPTKHVGKYDIEVLHPDDFIFNQFGLDTAAVLNSVQRCRARLRKPPKSAAEFLERLEAQGLPKTVAELRPFESVI</sequence>
<keyword evidence="4" id="KW-1185">Reference proteome</keyword>
<dbReference type="InterPro" id="IPR002716">
    <property type="entry name" value="PIN_dom"/>
</dbReference>
<evidence type="ECO:0000259" key="1">
    <source>
        <dbReference type="Pfam" id="PF13470"/>
    </source>
</evidence>
<gene>
    <name evidence="3" type="ORF">GCM10010862_12240</name>
</gene>
<evidence type="ECO:0000313" key="3">
    <source>
        <dbReference type="EMBL" id="GLQ53965.1"/>
    </source>
</evidence>
<proteinExistence type="predicted"/>
<name>A0ABQ5W2S4_9HYPH</name>
<dbReference type="InterPro" id="IPR058652">
    <property type="entry name" value="VapC50_C"/>
</dbReference>
<evidence type="ECO:0000313" key="4">
    <source>
        <dbReference type="Proteomes" id="UP001156691"/>
    </source>
</evidence>
<accession>A0ABQ5W2S4</accession>
<dbReference type="Pfam" id="PF13470">
    <property type="entry name" value="PIN_3"/>
    <property type="match status" value="1"/>
</dbReference>
<feature type="domain" description="PIN" evidence="1">
    <location>
        <begin position="9"/>
        <end position="101"/>
    </location>
</feature>
<feature type="domain" description="VapC50 C-terminal" evidence="2">
    <location>
        <begin position="119"/>
        <end position="173"/>
    </location>
</feature>